<comment type="caution">
    <text evidence="2">The sequence shown here is derived from an EMBL/GenBank/DDBJ whole genome shotgun (WGS) entry which is preliminary data.</text>
</comment>
<evidence type="ECO:0000313" key="2">
    <source>
        <dbReference type="EMBL" id="NDK39372.1"/>
    </source>
</evidence>
<keyword evidence="1" id="KW-0472">Membrane</keyword>
<sequence>MDASLMRMLTTLGYALPELLACGVALALLWSSAQRGRARDHGLWGAGLMLVCAVLQLGIGFYQTWMIDGMQGDSAVGMSRLFALLGAVRLLVNCVSLGGFLLVVWALCQATRTSHAAPPPA</sequence>
<dbReference type="Proteomes" id="UP001429354">
    <property type="component" value="Unassembled WGS sequence"/>
</dbReference>
<keyword evidence="1" id="KW-0812">Transmembrane</keyword>
<feature type="transmembrane region" description="Helical" evidence="1">
    <location>
        <begin position="12"/>
        <end position="30"/>
    </location>
</feature>
<proteinExistence type="predicted"/>
<accession>A0ABX0ACS3</accession>
<keyword evidence="1" id="KW-1133">Transmembrane helix</keyword>
<evidence type="ECO:0000313" key="3">
    <source>
        <dbReference type="Proteomes" id="UP001429354"/>
    </source>
</evidence>
<evidence type="ECO:0000256" key="1">
    <source>
        <dbReference type="SAM" id="Phobius"/>
    </source>
</evidence>
<dbReference type="RefSeq" id="WP_162349957.1">
    <property type="nucleotide sequence ID" value="NZ_QOVG01000007.1"/>
</dbReference>
<keyword evidence="3" id="KW-1185">Reference proteome</keyword>
<feature type="transmembrane region" description="Helical" evidence="1">
    <location>
        <begin position="42"/>
        <end position="62"/>
    </location>
</feature>
<dbReference type="EMBL" id="QOVG01000007">
    <property type="protein sequence ID" value="NDK39372.1"/>
    <property type="molecule type" value="Genomic_DNA"/>
</dbReference>
<organism evidence="2 3">
    <name type="scientific">Pseudoxanthomonas gei</name>
    <dbReference type="NCBI Taxonomy" id="1383030"/>
    <lineage>
        <taxon>Bacteria</taxon>
        <taxon>Pseudomonadati</taxon>
        <taxon>Pseudomonadota</taxon>
        <taxon>Gammaproteobacteria</taxon>
        <taxon>Lysobacterales</taxon>
        <taxon>Lysobacteraceae</taxon>
        <taxon>Pseudoxanthomonas</taxon>
    </lineage>
</organism>
<name>A0ABX0ACS3_9GAMM</name>
<reference evidence="2 3" key="1">
    <citation type="submission" date="2018-07" db="EMBL/GenBank/DDBJ databases">
        <title>Whole genome Sequencing of Pseudoxanthomonas gei KCTC 32298 (T).</title>
        <authorList>
            <person name="Kumar S."/>
            <person name="Bansal K."/>
            <person name="Kaur A."/>
            <person name="Patil P."/>
            <person name="Sharma S."/>
            <person name="Patil P.B."/>
        </authorList>
    </citation>
    <scope>NUCLEOTIDE SEQUENCE [LARGE SCALE GENOMIC DNA]</scope>
    <source>
        <strain evidence="2 3">KCTC 32298</strain>
    </source>
</reference>
<gene>
    <name evidence="2" type="ORF">DT603_11015</name>
</gene>
<protein>
    <submittedName>
        <fullName evidence="2">Uncharacterized protein</fullName>
    </submittedName>
</protein>
<feature type="transmembrane region" description="Helical" evidence="1">
    <location>
        <begin position="82"/>
        <end position="108"/>
    </location>
</feature>